<dbReference type="Pfam" id="PF00578">
    <property type="entry name" value="AhpC-TSA"/>
    <property type="match status" value="1"/>
</dbReference>
<dbReference type="InterPro" id="IPR000866">
    <property type="entry name" value="AhpC/TSA"/>
</dbReference>
<comment type="caution">
    <text evidence="2">The sequence shown here is derived from an EMBL/GenBank/DDBJ whole genome shotgun (WGS) entry which is preliminary data.</text>
</comment>
<organism evidence="2 3">
    <name type="scientific">Enhygromyxa salina</name>
    <dbReference type="NCBI Taxonomy" id="215803"/>
    <lineage>
        <taxon>Bacteria</taxon>
        <taxon>Pseudomonadati</taxon>
        <taxon>Myxococcota</taxon>
        <taxon>Polyangia</taxon>
        <taxon>Nannocystales</taxon>
        <taxon>Nannocystaceae</taxon>
        <taxon>Enhygromyxa</taxon>
    </lineage>
</organism>
<dbReference type="GO" id="GO:0016209">
    <property type="term" value="F:antioxidant activity"/>
    <property type="evidence" value="ECO:0007669"/>
    <property type="project" value="InterPro"/>
</dbReference>
<gene>
    <name evidence="2" type="ORF">DB30_01160</name>
</gene>
<evidence type="ECO:0000259" key="1">
    <source>
        <dbReference type="Pfam" id="PF00578"/>
    </source>
</evidence>
<name>A0A0C2CXW9_9BACT</name>
<dbReference type="GO" id="GO:0016491">
    <property type="term" value="F:oxidoreductase activity"/>
    <property type="evidence" value="ECO:0007669"/>
    <property type="project" value="InterPro"/>
</dbReference>
<dbReference type="Gene3D" id="3.40.30.10">
    <property type="entry name" value="Glutaredoxin"/>
    <property type="match status" value="1"/>
</dbReference>
<sequence length="226" mass="23676">MAFDHAHHEAMRLPQLALLLSASMLVLACQRPGASAAPEPGPTRLPILDRAYGAHPDYVDALAPGDQLDALSLPLADQGRFELADSLAAGPVVLVWIGGAEHEALTSWVRGLDRELAQLEARAATLVFVRPLEPEAALRWANDVALQTPVAGDPDADLAARLIPVTAPEHAGGLDFAVIILTTGGTVAYRKLGGRRPDLAELLAVLDGDAQALRCCPGACVGEPCI</sequence>
<reference evidence="2 3" key="1">
    <citation type="submission" date="2014-12" db="EMBL/GenBank/DDBJ databases">
        <title>Genome assembly of Enhygromyxa salina DSM 15201.</title>
        <authorList>
            <person name="Sharma G."/>
            <person name="Subramanian S."/>
        </authorList>
    </citation>
    <scope>NUCLEOTIDE SEQUENCE [LARGE SCALE GENOMIC DNA]</scope>
    <source>
        <strain evidence="2 3">DSM 15201</strain>
    </source>
</reference>
<dbReference type="AlphaFoldDB" id="A0A0C2CXW9"/>
<accession>A0A0C2CXW9</accession>
<dbReference type="RefSeq" id="WP_052557304.1">
    <property type="nucleotide sequence ID" value="NZ_JMCC02000122.1"/>
</dbReference>
<dbReference type="SUPFAM" id="SSF52833">
    <property type="entry name" value="Thioredoxin-like"/>
    <property type="match status" value="1"/>
</dbReference>
<evidence type="ECO:0000313" key="3">
    <source>
        <dbReference type="Proteomes" id="UP000031599"/>
    </source>
</evidence>
<proteinExistence type="predicted"/>
<dbReference type="Proteomes" id="UP000031599">
    <property type="component" value="Unassembled WGS sequence"/>
</dbReference>
<evidence type="ECO:0000313" key="2">
    <source>
        <dbReference type="EMBL" id="KIG12672.1"/>
    </source>
</evidence>
<dbReference type="EMBL" id="JMCC02000122">
    <property type="protein sequence ID" value="KIG12672.1"/>
    <property type="molecule type" value="Genomic_DNA"/>
</dbReference>
<protein>
    <recommendedName>
        <fullName evidence="1">Alkyl hydroperoxide reductase subunit C/ Thiol specific antioxidant domain-containing protein</fullName>
    </recommendedName>
</protein>
<feature type="domain" description="Alkyl hydroperoxide reductase subunit C/ Thiol specific antioxidant" evidence="1">
    <location>
        <begin position="65"/>
        <end position="162"/>
    </location>
</feature>
<dbReference type="InterPro" id="IPR036249">
    <property type="entry name" value="Thioredoxin-like_sf"/>
</dbReference>